<keyword evidence="4" id="KW-1185">Reference proteome</keyword>
<proteinExistence type="predicted"/>
<dbReference type="InterPro" id="IPR013216">
    <property type="entry name" value="Methyltransf_11"/>
</dbReference>
<dbReference type="InterPro" id="IPR029063">
    <property type="entry name" value="SAM-dependent_MTases_sf"/>
</dbReference>
<evidence type="ECO:0000313" key="3">
    <source>
        <dbReference type="EMBL" id="GEO81634.1"/>
    </source>
</evidence>
<dbReference type="EMBL" id="BJZO01000042">
    <property type="protein sequence ID" value="GEO81634.1"/>
    <property type="molecule type" value="Genomic_DNA"/>
</dbReference>
<dbReference type="SUPFAM" id="SSF53448">
    <property type="entry name" value="Nucleotide-diphospho-sugar transferases"/>
    <property type="match status" value="1"/>
</dbReference>
<dbReference type="Gene3D" id="3.40.50.150">
    <property type="entry name" value="Vaccinia Virus protein VP39"/>
    <property type="match status" value="1"/>
</dbReference>
<accession>A0A512H860</accession>
<dbReference type="OrthoDB" id="7210585at2"/>
<dbReference type="SUPFAM" id="SSF53335">
    <property type="entry name" value="S-adenosyl-L-methionine-dependent methyltransferases"/>
    <property type="match status" value="1"/>
</dbReference>
<name>A0A512H860_9PROT</name>
<feature type="region of interest" description="Disordered" evidence="1">
    <location>
        <begin position="446"/>
        <end position="470"/>
    </location>
</feature>
<evidence type="ECO:0000256" key="1">
    <source>
        <dbReference type="SAM" id="MobiDB-lite"/>
    </source>
</evidence>
<feature type="domain" description="Methyltransferase type 11" evidence="2">
    <location>
        <begin position="320"/>
        <end position="368"/>
    </location>
</feature>
<dbReference type="GO" id="GO:0008757">
    <property type="term" value="F:S-adenosylmethionine-dependent methyltransferase activity"/>
    <property type="evidence" value="ECO:0007669"/>
    <property type="project" value="InterPro"/>
</dbReference>
<organism evidence="3 4">
    <name type="scientific">Pararhodospirillum oryzae</name>
    <dbReference type="NCBI Taxonomy" id="478448"/>
    <lineage>
        <taxon>Bacteria</taxon>
        <taxon>Pseudomonadati</taxon>
        <taxon>Pseudomonadota</taxon>
        <taxon>Alphaproteobacteria</taxon>
        <taxon>Rhodospirillales</taxon>
        <taxon>Rhodospirillaceae</taxon>
        <taxon>Pararhodospirillum</taxon>
    </lineage>
</organism>
<protein>
    <recommendedName>
        <fullName evidence="2">Methyltransferase type 11 domain-containing protein</fullName>
    </recommendedName>
</protein>
<gene>
    <name evidence="3" type="ORF">ROR02_17650</name>
</gene>
<dbReference type="InterPro" id="IPR029044">
    <property type="entry name" value="Nucleotide-diphossugar_trans"/>
</dbReference>
<evidence type="ECO:0000259" key="2">
    <source>
        <dbReference type="Pfam" id="PF08241"/>
    </source>
</evidence>
<dbReference type="CDD" id="cd00761">
    <property type="entry name" value="Glyco_tranf_GTA_type"/>
    <property type="match status" value="1"/>
</dbReference>
<evidence type="ECO:0000313" key="4">
    <source>
        <dbReference type="Proteomes" id="UP000321567"/>
    </source>
</evidence>
<sequence>MRTTKGRQPPLGRPLIVGAADPARPFVAAVIIPTVLRPTLVQAVRSVFAQDEPGPVQVLLGLDRDPDPAREAMLEELAAACPSNRALSVVNLGTRTAAASGALVPNPYGGTVRTTLSFAAHSDLLCYLDDDNWFAPFHVRTLREAIAGFDWAFSRRWFVDGGSGGVIAEDDFESTGPRASGGFVDTNTLMIRRSACLGALPLWSVPLAVDGTGEDRRVVAALARGHAVGWTGQPSVYYRVGDDGRREQGRVARLKARGWRPTPMPEVLASFTPPAHRLADALARYQEQATLPCLALGVTGGPWPGWFSCAPAPTAAGVAVVEPTRPLPFPDASFACVHAGSLLETLDEAAGHALLEECRRVLGPKGRLRVTALDLRWLIGMLGPAPLPSQRQAIATWGRGTSDETPDPVRAFNRLAWAGGRRLVLDDASLARRLAAAGFTQARIHPPGISLDPLPRGLDEEGAGAGGGGLPAEAVLVMEAKRGETGAPM</sequence>
<reference evidence="3 4" key="1">
    <citation type="submission" date="2019-07" db="EMBL/GenBank/DDBJ databases">
        <title>Whole genome shotgun sequence of Rhodospirillum oryzae NBRC 107573.</title>
        <authorList>
            <person name="Hosoyama A."/>
            <person name="Uohara A."/>
            <person name="Ohji S."/>
            <person name="Ichikawa N."/>
        </authorList>
    </citation>
    <scope>NUCLEOTIDE SEQUENCE [LARGE SCALE GENOMIC DNA]</scope>
    <source>
        <strain evidence="3 4">NBRC 107573</strain>
    </source>
</reference>
<dbReference type="Pfam" id="PF08241">
    <property type="entry name" value="Methyltransf_11"/>
    <property type="match status" value="1"/>
</dbReference>
<dbReference type="RefSeq" id="WP_147163667.1">
    <property type="nucleotide sequence ID" value="NZ_BJZO01000042.1"/>
</dbReference>
<dbReference type="AlphaFoldDB" id="A0A512H860"/>
<comment type="caution">
    <text evidence="3">The sequence shown here is derived from an EMBL/GenBank/DDBJ whole genome shotgun (WGS) entry which is preliminary data.</text>
</comment>
<dbReference type="Proteomes" id="UP000321567">
    <property type="component" value="Unassembled WGS sequence"/>
</dbReference>